<evidence type="ECO:0000313" key="3">
    <source>
        <dbReference type="Proteomes" id="UP000291562"/>
    </source>
</evidence>
<dbReference type="Proteomes" id="UP000291562">
    <property type="component" value="Chromosome"/>
</dbReference>
<organism evidence="2 3">
    <name type="scientific">Pseudolysobacter antarcticus</name>
    <dbReference type="NCBI Taxonomy" id="2511995"/>
    <lineage>
        <taxon>Bacteria</taxon>
        <taxon>Pseudomonadati</taxon>
        <taxon>Pseudomonadota</taxon>
        <taxon>Gammaproteobacteria</taxon>
        <taxon>Lysobacterales</taxon>
        <taxon>Rhodanobacteraceae</taxon>
        <taxon>Pseudolysobacter</taxon>
    </lineage>
</organism>
<keyword evidence="2" id="KW-0808">Transferase</keyword>
<dbReference type="Pfam" id="PF00535">
    <property type="entry name" value="Glycos_transf_2"/>
    <property type="match status" value="1"/>
</dbReference>
<dbReference type="RefSeq" id="WP_129831950.1">
    <property type="nucleotide sequence ID" value="NZ_CP035704.1"/>
</dbReference>
<accession>A0A411HGY9</accession>
<evidence type="ECO:0000259" key="1">
    <source>
        <dbReference type="Pfam" id="PF00535"/>
    </source>
</evidence>
<dbReference type="EMBL" id="CP035704">
    <property type="protein sequence ID" value="QBB69690.1"/>
    <property type="molecule type" value="Genomic_DNA"/>
</dbReference>
<protein>
    <submittedName>
        <fullName evidence="2">Glycosyltransferase</fullName>
    </submittedName>
</protein>
<gene>
    <name evidence="2" type="ORF">ELE36_04495</name>
</gene>
<reference evidence="2 3" key="1">
    <citation type="submission" date="2019-01" db="EMBL/GenBank/DDBJ databases">
        <title>Pseudolysobacter antarctica gen. nov., sp. nov., isolated from Fildes Peninsula, Antarctica.</title>
        <authorList>
            <person name="Wei Z."/>
            <person name="Peng F."/>
        </authorList>
    </citation>
    <scope>NUCLEOTIDE SEQUENCE [LARGE SCALE GENOMIC DNA]</scope>
    <source>
        <strain evidence="2 3">AQ6-296</strain>
    </source>
</reference>
<sequence>METATPAISVLILTRNEAASLAVLLPELARQMAQGNRTYEVVVIDADSPDGTVAVALRHGARVIAQMGRGYASALREGFSACHGDYIVTLDADMSHRAEVVHALLAAAEDADLVVASRYICGGRADMRWDRRLFSLLLNRVFGTTLGLPVRDLSSGFRVYRREALATLAPQGKHFDILPELAALAYFSGLCVREIPFHYRQREAGVSKARVMRFAPAYIRTLLRCWRIKHSVCIAAAQ</sequence>
<evidence type="ECO:0000313" key="2">
    <source>
        <dbReference type="EMBL" id="QBB69690.1"/>
    </source>
</evidence>
<dbReference type="PANTHER" id="PTHR48090">
    <property type="entry name" value="UNDECAPRENYL-PHOSPHATE 4-DEOXY-4-FORMAMIDO-L-ARABINOSE TRANSFERASE-RELATED"/>
    <property type="match status" value="1"/>
</dbReference>
<dbReference type="SUPFAM" id="SSF53448">
    <property type="entry name" value="Nucleotide-diphospho-sugar transferases"/>
    <property type="match status" value="1"/>
</dbReference>
<dbReference type="GO" id="GO:0016740">
    <property type="term" value="F:transferase activity"/>
    <property type="evidence" value="ECO:0007669"/>
    <property type="project" value="UniProtKB-KW"/>
</dbReference>
<keyword evidence="3" id="KW-1185">Reference proteome</keyword>
<feature type="domain" description="Glycosyltransferase 2-like" evidence="1">
    <location>
        <begin position="9"/>
        <end position="166"/>
    </location>
</feature>
<dbReference type="AlphaFoldDB" id="A0A411HGY9"/>
<dbReference type="OrthoDB" id="9811884at2"/>
<dbReference type="KEGG" id="xbc:ELE36_04495"/>
<dbReference type="InterPro" id="IPR029044">
    <property type="entry name" value="Nucleotide-diphossugar_trans"/>
</dbReference>
<proteinExistence type="predicted"/>
<dbReference type="PANTHER" id="PTHR48090:SF7">
    <property type="entry name" value="RFBJ PROTEIN"/>
    <property type="match status" value="1"/>
</dbReference>
<name>A0A411HGY9_9GAMM</name>
<dbReference type="InterPro" id="IPR001173">
    <property type="entry name" value="Glyco_trans_2-like"/>
</dbReference>
<dbReference type="Gene3D" id="3.90.550.10">
    <property type="entry name" value="Spore Coat Polysaccharide Biosynthesis Protein SpsA, Chain A"/>
    <property type="match status" value="1"/>
</dbReference>
<dbReference type="InterPro" id="IPR050256">
    <property type="entry name" value="Glycosyltransferase_2"/>
</dbReference>